<evidence type="ECO:0000313" key="3">
    <source>
        <dbReference type="Proteomes" id="UP001177670"/>
    </source>
</evidence>
<dbReference type="AlphaFoldDB" id="A0AA40FEA7"/>
<comment type="caution">
    <text evidence="2">The sequence shown here is derived from an EMBL/GenBank/DDBJ whole genome shotgun (WGS) entry which is preliminary data.</text>
</comment>
<dbReference type="EMBL" id="JAHYIQ010000051">
    <property type="protein sequence ID" value="KAK1117437.1"/>
    <property type="molecule type" value="Genomic_DNA"/>
</dbReference>
<evidence type="ECO:0000256" key="1">
    <source>
        <dbReference type="SAM" id="MobiDB-lite"/>
    </source>
</evidence>
<name>A0AA40FEA7_9HYME</name>
<accession>A0AA40FEA7</accession>
<dbReference type="Proteomes" id="UP001177670">
    <property type="component" value="Unassembled WGS sequence"/>
</dbReference>
<sequence>MYEDEEDRIAKATKASRKVGADQARSKEIDDHRRRLLSLVTLEGRTEIDGSIRSDVPRMMKRTENEVNGRQVASVPTAERSVVSSLGGRNGYARSARHREYYIETNGWLPERKKEKETRKWKLCAGARNRRCRSGKVTGHAYAVASIGGCALQRLCTSLFLLRGEGPALLEIGEREAD</sequence>
<gene>
    <name evidence="2" type="ORF">K0M31_016641</name>
</gene>
<reference evidence="2" key="1">
    <citation type="submission" date="2021-10" db="EMBL/GenBank/DDBJ databases">
        <title>Melipona bicolor Genome sequencing and assembly.</title>
        <authorList>
            <person name="Araujo N.S."/>
            <person name="Arias M.C."/>
        </authorList>
    </citation>
    <scope>NUCLEOTIDE SEQUENCE</scope>
    <source>
        <strain evidence="2">USP_2M_L1-L4_2017</strain>
        <tissue evidence="2">Whole body</tissue>
    </source>
</reference>
<feature type="region of interest" description="Disordered" evidence="1">
    <location>
        <begin position="1"/>
        <end position="26"/>
    </location>
</feature>
<keyword evidence="3" id="KW-1185">Reference proteome</keyword>
<protein>
    <submittedName>
        <fullName evidence="2">Uncharacterized protein</fullName>
    </submittedName>
</protein>
<organism evidence="2 3">
    <name type="scientific">Melipona bicolor</name>
    <dbReference type="NCBI Taxonomy" id="60889"/>
    <lineage>
        <taxon>Eukaryota</taxon>
        <taxon>Metazoa</taxon>
        <taxon>Ecdysozoa</taxon>
        <taxon>Arthropoda</taxon>
        <taxon>Hexapoda</taxon>
        <taxon>Insecta</taxon>
        <taxon>Pterygota</taxon>
        <taxon>Neoptera</taxon>
        <taxon>Endopterygota</taxon>
        <taxon>Hymenoptera</taxon>
        <taxon>Apocrita</taxon>
        <taxon>Aculeata</taxon>
        <taxon>Apoidea</taxon>
        <taxon>Anthophila</taxon>
        <taxon>Apidae</taxon>
        <taxon>Melipona</taxon>
    </lineage>
</organism>
<evidence type="ECO:0000313" key="2">
    <source>
        <dbReference type="EMBL" id="KAK1117437.1"/>
    </source>
</evidence>
<proteinExistence type="predicted"/>